<organism evidence="1 2">
    <name type="scientific">Bordetella trematum</name>
    <dbReference type="NCBI Taxonomy" id="123899"/>
    <lineage>
        <taxon>Bacteria</taxon>
        <taxon>Pseudomonadati</taxon>
        <taxon>Pseudomonadota</taxon>
        <taxon>Betaproteobacteria</taxon>
        <taxon>Burkholderiales</taxon>
        <taxon>Alcaligenaceae</taxon>
        <taxon>Bordetella</taxon>
    </lineage>
</organism>
<evidence type="ECO:0000313" key="1">
    <source>
        <dbReference type="EMBL" id="SAI66223.1"/>
    </source>
</evidence>
<dbReference type="EMBL" id="LT546645">
    <property type="protein sequence ID" value="SAI66223.1"/>
    <property type="molecule type" value="Genomic_DNA"/>
</dbReference>
<name>A0A157S7K3_9BORD</name>
<dbReference type="PATRIC" id="fig|123899.6.peg.145"/>
<protein>
    <submittedName>
        <fullName evidence="1">Uncharacterized protein</fullName>
    </submittedName>
</protein>
<evidence type="ECO:0000313" key="2">
    <source>
        <dbReference type="Proteomes" id="UP000076825"/>
    </source>
</evidence>
<gene>
    <name evidence="1" type="ORF">SAMEA3906487_00156</name>
</gene>
<dbReference type="RefSeq" id="WP_063491392.1">
    <property type="nucleotide sequence ID" value="NZ_CP016340.1"/>
</dbReference>
<dbReference type="KEGG" id="btrm:SAMEA390648700156"/>
<reference evidence="1 2" key="1">
    <citation type="submission" date="2016-04" db="EMBL/GenBank/DDBJ databases">
        <authorList>
            <consortium name="Pathogen Informatics"/>
        </authorList>
    </citation>
    <scope>NUCLEOTIDE SEQUENCE [LARGE SCALE GENOMIC DNA]</scope>
    <source>
        <strain evidence="1 2">H044680328</strain>
    </source>
</reference>
<dbReference type="AlphaFoldDB" id="A0A157S7K3"/>
<dbReference type="Proteomes" id="UP000076825">
    <property type="component" value="Chromosome 1"/>
</dbReference>
<dbReference type="STRING" id="123899.SAMEA3906487_00156"/>
<accession>A0A157S7K3</accession>
<dbReference type="OrthoDB" id="8638505at2"/>
<sequence>MDHITDEQAVQAMSQYGGNFVKQLARLWQLADFTNRARIASAFGDEFGRYRELAGQSVEA</sequence>
<proteinExistence type="predicted"/>
<dbReference type="GeneID" id="56588426"/>
<keyword evidence="2" id="KW-1185">Reference proteome</keyword>